<comment type="caution">
    <text evidence="1">The sequence shown here is derived from an EMBL/GenBank/DDBJ whole genome shotgun (WGS) entry which is preliminary data.</text>
</comment>
<protein>
    <submittedName>
        <fullName evidence="1">Uncharacterized protein</fullName>
    </submittedName>
</protein>
<dbReference type="OrthoDB" id="3536252at2"/>
<name>A0A3A4A1M7_9ACTN</name>
<gene>
    <name evidence="1" type="ORF">D5H75_38165</name>
</gene>
<dbReference type="RefSeq" id="WP_119931505.1">
    <property type="nucleotide sequence ID" value="NZ_QZEY01000027.1"/>
</dbReference>
<dbReference type="EMBL" id="QZEY01000027">
    <property type="protein sequence ID" value="RJL21044.1"/>
    <property type="molecule type" value="Genomic_DNA"/>
</dbReference>
<dbReference type="AlphaFoldDB" id="A0A3A4A1M7"/>
<evidence type="ECO:0000313" key="2">
    <source>
        <dbReference type="Proteomes" id="UP000265768"/>
    </source>
</evidence>
<proteinExistence type="predicted"/>
<sequence>MTGTPLRGPALAVAAITHIAHNPDTWDQNDWRCRTSMCLAGHIAELSGGRWLAHWDPDRSGWYVGSERLDFFREALPYGPLAYLHAEPDDSPDHIRRYEDIPVVSVPDRANRLLGRTDHGLFDADLDLYMLWYMIGELWPEEVPDGPLPGPPPPLS</sequence>
<accession>A0A3A4A1M7</accession>
<reference evidence="1 2" key="1">
    <citation type="submission" date="2018-09" db="EMBL/GenBank/DDBJ databases">
        <title>YIM 75507 draft genome.</title>
        <authorList>
            <person name="Tang S."/>
            <person name="Feng Y."/>
        </authorList>
    </citation>
    <scope>NUCLEOTIDE SEQUENCE [LARGE SCALE GENOMIC DNA]</scope>
    <source>
        <strain evidence="1 2">YIM 75507</strain>
    </source>
</reference>
<dbReference type="Proteomes" id="UP000265768">
    <property type="component" value="Unassembled WGS sequence"/>
</dbReference>
<evidence type="ECO:0000313" key="1">
    <source>
        <dbReference type="EMBL" id="RJL21044.1"/>
    </source>
</evidence>
<keyword evidence="2" id="KW-1185">Reference proteome</keyword>
<organism evidence="1 2">
    <name type="scientific">Bailinhaonella thermotolerans</name>
    <dbReference type="NCBI Taxonomy" id="1070861"/>
    <lineage>
        <taxon>Bacteria</taxon>
        <taxon>Bacillati</taxon>
        <taxon>Actinomycetota</taxon>
        <taxon>Actinomycetes</taxon>
        <taxon>Streptosporangiales</taxon>
        <taxon>Streptosporangiaceae</taxon>
        <taxon>Bailinhaonella</taxon>
    </lineage>
</organism>